<gene>
    <name evidence="5" type="ORF">VB264_15480</name>
</gene>
<evidence type="ECO:0000259" key="4">
    <source>
        <dbReference type="PROSITE" id="PS50109"/>
    </source>
</evidence>
<dbReference type="SUPFAM" id="SSF55874">
    <property type="entry name" value="ATPase domain of HSP90 chaperone/DNA topoisomerase II/histidine kinase"/>
    <property type="match status" value="1"/>
</dbReference>
<evidence type="ECO:0000256" key="2">
    <source>
        <dbReference type="SAM" id="Phobius"/>
    </source>
</evidence>
<keyword evidence="6" id="KW-1185">Reference proteome</keyword>
<proteinExistence type="predicted"/>
<dbReference type="PANTHER" id="PTHR43547">
    <property type="entry name" value="TWO-COMPONENT HISTIDINE KINASE"/>
    <property type="match status" value="1"/>
</dbReference>
<dbReference type="RefSeq" id="WP_323250707.1">
    <property type="nucleotide sequence ID" value="NZ_JAYFUL010000027.1"/>
</dbReference>
<keyword evidence="3" id="KW-0732">Signal</keyword>
<dbReference type="EMBL" id="JAYFUL010000027">
    <property type="protein sequence ID" value="MEA5259197.1"/>
    <property type="molecule type" value="Genomic_DNA"/>
</dbReference>
<name>A0ABU5QQ36_9BACT</name>
<reference evidence="5 6" key="1">
    <citation type="submission" date="2023-12" db="EMBL/GenBank/DDBJ databases">
        <title>Novel species of the genus Arcicella isolated from rivers.</title>
        <authorList>
            <person name="Lu H."/>
        </authorList>
    </citation>
    <scope>NUCLEOTIDE SEQUENCE [LARGE SCALE GENOMIC DNA]</scope>
    <source>
        <strain evidence="5 6">LMG 21963</strain>
    </source>
</reference>
<keyword evidence="2" id="KW-0472">Membrane</keyword>
<dbReference type="InterPro" id="IPR036890">
    <property type="entry name" value="HATPase_C_sf"/>
</dbReference>
<dbReference type="InterPro" id="IPR013783">
    <property type="entry name" value="Ig-like_fold"/>
</dbReference>
<evidence type="ECO:0000256" key="3">
    <source>
        <dbReference type="SAM" id="SignalP"/>
    </source>
</evidence>
<dbReference type="Gene3D" id="2.60.40.10">
    <property type="entry name" value="Immunoglobulins"/>
    <property type="match status" value="1"/>
</dbReference>
<protein>
    <submittedName>
        <fullName evidence="5">Two-component regulator propeller domain-containing protein</fullName>
    </submittedName>
</protein>
<dbReference type="CDD" id="cd16917">
    <property type="entry name" value="HATPase_UhpB-NarQ-NarX-like"/>
    <property type="match status" value="1"/>
</dbReference>
<feature type="domain" description="Histidine kinase" evidence="4">
    <location>
        <begin position="801"/>
        <end position="991"/>
    </location>
</feature>
<dbReference type="Gene3D" id="3.30.565.10">
    <property type="entry name" value="Histidine kinase-like ATPase, C-terminal domain"/>
    <property type="match status" value="1"/>
</dbReference>
<dbReference type="SUPFAM" id="SSF63829">
    <property type="entry name" value="Calcium-dependent phosphotriesterase"/>
    <property type="match status" value="2"/>
</dbReference>
<dbReference type="PANTHER" id="PTHR43547:SF2">
    <property type="entry name" value="HYBRID SIGNAL TRANSDUCTION HISTIDINE KINASE C"/>
    <property type="match status" value="1"/>
</dbReference>
<dbReference type="InterPro" id="IPR011110">
    <property type="entry name" value="Reg_prop"/>
</dbReference>
<dbReference type="InterPro" id="IPR005467">
    <property type="entry name" value="His_kinase_dom"/>
</dbReference>
<evidence type="ECO:0000313" key="5">
    <source>
        <dbReference type="EMBL" id="MEA5259197.1"/>
    </source>
</evidence>
<dbReference type="Gene3D" id="1.20.5.1930">
    <property type="match status" value="1"/>
</dbReference>
<dbReference type="InterPro" id="IPR015943">
    <property type="entry name" value="WD40/YVTN_repeat-like_dom_sf"/>
</dbReference>
<organism evidence="5 6">
    <name type="scientific">Arcicella aquatica</name>
    <dbReference type="NCBI Taxonomy" id="217141"/>
    <lineage>
        <taxon>Bacteria</taxon>
        <taxon>Pseudomonadati</taxon>
        <taxon>Bacteroidota</taxon>
        <taxon>Cytophagia</taxon>
        <taxon>Cytophagales</taxon>
        <taxon>Flectobacillaceae</taxon>
        <taxon>Arcicella</taxon>
    </lineage>
</organism>
<feature type="signal peptide" evidence="3">
    <location>
        <begin position="1"/>
        <end position="25"/>
    </location>
</feature>
<dbReference type="Pfam" id="PF02518">
    <property type="entry name" value="HATPase_c"/>
    <property type="match status" value="1"/>
</dbReference>
<keyword evidence="2" id="KW-0812">Transmembrane</keyword>
<comment type="caution">
    <text evidence="5">The sequence shown here is derived from an EMBL/GenBank/DDBJ whole genome shotgun (WGS) entry which is preliminary data.</text>
</comment>
<dbReference type="InterPro" id="IPR011123">
    <property type="entry name" value="Y_Y_Y"/>
</dbReference>
<dbReference type="Pfam" id="PF07494">
    <property type="entry name" value="Reg_prop"/>
    <property type="match status" value="1"/>
</dbReference>
<dbReference type="Pfam" id="PF07495">
    <property type="entry name" value="Y_Y_Y"/>
    <property type="match status" value="1"/>
</dbReference>
<dbReference type="Proteomes" id="UP001304671">
    <property type="component" value="Unassembled WGS sequence"/>
</dbReference>
<dbReference type="Gene3D" id="2.130.10.10">
    <property type="entry name" value="YVTN repeat-like/Quinoprotein amine dehydrogenase"/>
    <property type="match status" value="4"/>
</dbReference>
<evidence type="ECO:0000313" key="6">
    <source>
        <dbReference type="Proteomes" id="UP001304671"/>
    </source>
</evidence>
<sequence>MYRKQFFCGIMCLFIYLINSQKNFAQFNTQELETISTKDGLPTNEVYHLVKDKKGFLWMATRKGLFRYDGYQFLSVGPKAFAEKISVQDDTHLLVSLSSTGIFRINTETLTSTEIVSPKWSDDNPDNDHFNNVFVDAKKRIWCGDFHHAKFFDENTKTWHLFKLFTNTAEDVTAIRIFQDAHQKVWILALNKLYFFDEKLQKPVLWQVFSKQTILRTLVEDEKKLWLGTSQNKIIEYNPITKAYIEYADGLKDAEVNDILFYKELHVQKCLVATSGGLYTFDKAIKRFTHIDKFDNIKPRFASLLLDNAHQKIWIASNEGLLKYHNGRKSYETILIPASIVPLPVTITTFLTLNQDEIFLGLSHSGVLKWNQKTGVFQKIALPYDVSVNKLTLSREGDLLVATTKGVYQLSKNASVLKAILPTVSSNIKVLCFDKNNQLWLSSEYQPIKVFSYPKLKAIQLWTDAQVNQAFWSKCLVNDMLLASDGKVWLASWYSPGFGLCYFDETKQRFTQVAALAKNLKRHNQFIGDYYLAISNRNHKIYASGYGGFNVLDNDGVILSELEIHKTKENFPDDFFAKIDVDRQGSIWVGTFDGLLRFSPDQKQFAKFIEEDGLMSNNTTNGFLIDNENQLWVGQKNGFNILKVNELIQSEIPNVFLSTCEVLGGKEIPFNGKAISLARNQNSLSLSFSPLNFSPEAKNQFRYRLVGINQDWVNNGTNNRLVFVNLQPNTYQLEVSIGTNHGVWSKKPFMMTFTIEPSFTETIWFKLLIFMLLALITYAFYRYRINQLLKIEELRTEISADLHDDVGATLSSISILSTLIQHQVKDSPTAQKYLNTILEDTASLQNKLEEIVWSLRSDRDTIGQLTARIRRIGAEIFEAKGINYAFEVDDSIGHLKLSMDFRRNLLLITKEAVNNLVKYSECKNVLISIQKVNSNLALLIKDDGKGFENTNIEGNGLRNMNARASKMNGKLTVYSIIGVGTEVKLVVSLTQIGD</sequence>
<feature type="chain" id="PRO_5045686718" evidence="3">
    <location>
        <begin position="26"/>
        <end position="994"/>
    </location>
</feature>
<evidence type="ECO:0000256" key="1">
    <source>
        <dbReference type="ARBA" id="ARBA00022553"/>
    </source>
</evidence>
<dbReference type="PROSITE" id="PS50109">
    <property type="entry name" value="HIS_KIN"/>
    <property type="match status" value="1"/>
</dbReference>
<accession>A0ABU5QQ36</accession>
<dbReference type="InterPro" id="IPR011712">
    <property type="entry name" value="Sig_transdc_His_kin_sub3_dim/P"/>
</dbReference>
<keyword evidence="2" id="KW-1133">Transmembrane helix</keyword>
<feature type="transmembrane region" description="Helical" evidence="2">
    <location>
        <begin position="763"/>
        <end position="781"/>
    </location>
</feature>
<keyword evidence="1" id="KW-0597">Phosphoprotein</keyword>
<dbReference type="Pfam" id="PF07730">
    <property type="entry name" value="HisKA_3"/>
    <property type="match status" value="1"/>
</dbReference>
<dbReference type="InterPro" id="IPR003594">
    <property type="entry name" value="HATPase_dom"/>
</dbReference>